<dbReference type="eggNOG" id="COG1309">
    <property type="taxonomic scope" value="Bacteria"/>
</dbReference>
<dbReference type="InterPro" id="IPR001647">
    <property type="entry name" value="HTH_TetR"/>
</dbReference>
<reference evidence="7 8" key="1">
    <citation type="journal article" date="2012" name="J. Bacteriol.">
        <title>Genome Sequence of Radiation-Resistant Modestobacter marinus Strain BC501, a Representative Actinobacterium That Thrives on Calcareous Stone Surfaces.</title>
        <authorList>
            <person name="Normand P."/>
            <person name="Gury J."/>
            <person name="Pujic P."/>
            <person name="Chouaia B."/>
            <person name="Crotti E."/>
            <person name="Brusetti L."/>
            <person name="Daffonchio D."/>
            <person name="Vacherie B."/>
            <person name="Barbe V."/>
            <person name="Medigue C."/>
            <person name="Calteau A."/>
            <person name="Ghodhbane-Gtari F."/>
            <person name="Essoussi I."/>
            <person name="Nouioui I."/>
            <person name="Abbassi-Ghozzi I."/>
            <person name="Gtari M."/>
        </authorList>
    </citation>
    <scope>NUCLEOTIDE SEQUENCE [LARGE SCALE GENOMIC DNA]</scope>
    <source>
        <strain evidence="8">BC 501</strain>
    </source>
</reference>
<dbReference type="HOGENOM" id="CLU_069356_15_11_11"/>
<keyword evidence="8" id="KW-1185">Reference proteome</keyword>
<dbReference type="KEGG" id="mmar:MODMU_5112"/>
<protein>
    <submittedName>
        <fullName evidence="7">Transcriptional regulator, TetR family</fullName>
    </submittedName>
</protein>
<dbReference type="InterPro" id="IPR039538">
    <property type="entry name" value="BetI_C"/>
</dbReference>
<dbReference type="InterPro" id="IPR050109">
    <property type="entry name" value="HTH-type_TetR-like_transc_reg"/>
</dbReference>
<accession>I4F4C8</accession>
<dbReference type="PANTHER" id="PTHR30055">
    <property type="entry name" value="HTH-TYPE TRANSCRIPTIONAL REGULATOR RUTR"/>
    <property type="match status" value="1"/>
</dbReference>
<dbReference type="STRING" id="477641.MODMU_5112"/>
<dbReference type="AlphaFoldDB" id="I4F4C8"/>
<dbReference type="Pfam" id="PF13977">
    <property type="entry name" value="TetR_C_6"/>
    <property type="match status" value="1"/>
</dbReference>
<dbReference type="PROSITE" id="PS50977">
    <property type="entry name" value="HTH_TETR_2"/>
    <property type="match status" value="1"/>
</dbReference>
<dbReference type="Gene3D" id="1.10.357.10">
    <property type="entry name" value="Tetracycline Repressor, domain 2"/>
    <property type="match status" value="1"/>
</dbReference>
<evidence type="ECO:0000313" key="8">
    <source>
        <dbReference type="Proteomes" id="UP000006461"/>
    </source>
</evidence>
<evidence type="ECO:0000256" key="2">
    <source>
        <dbReference type="ARBA" id="ARBA00023015"/>
    </source>
</evidence>
<dbReference type="PRINTS" id="PR00455">
    <property type="entry name" value="HTHTETR"/>
</dbReference>
<dbReference type="SUPFAM" id="SSF48498">
    <property type="entry name" value="Tetracyclin repressor-like, C-terminal domain"/>
    <property type="match status" value="1"/>
</dbReference>
<keyword evidence="4" id="KW-0804">Transcription</keyword>
<sequence length="203" mass="22032">MEETSPQPGRTPRPPKEAVRSRVLRAAGEVFAERGFAAATLDQVAAAAGFTKGAVYSSFASKDELFLALMAEEVQHRVDGVDAALQAADDLPAALAAVSTELSRREATWQLLFLEFWQRAVRDPETRRRFVASRRELRTRIAATVAGYLAEHPVRTGWDAESLTLVVIALTNGLAVEALPDPDAVPDDLLARVLADLVAPERS</sequence>
<evidence type="ECO:0000259" key="6">
    <source>
        <dbReference type="PROSITE" id="PS50977"/>
    </source>
</evidence>
<dbReference type="Proteomes" id="UP000006461">
    <property type="component" value="Chromosome"/>
</dbReference>
<evidence type="ECO:0000256" key="5">
    <source>
        <dbReference type="PROSITE-ProRule" id="PRU00335"/>
    </source>
</evidence>
<gene>
    <name evidence="7" type="ordered locus">MODMU_5112</name>
</gene>
<keyword evidence="3 5" id="KW-0238">DNA-binding</keyword>
<dbReference type="InterPro" id="IPR036271">
    <property type="entry name" value="Tet_transcr_reg_TetR-rel_C_sf"/>
</dbReference>
<name>I4F4C8_MODI5</name>
<feature type="DNA-binding region" description="H-T-H motif" evidence="5">
    <location>
        <begin position="40"/>
        <end position="59"/>
    </location>
</feature>
<dbReference type="SUPFAM" id="SSF46689">
    <property type="entry name" value="Homeodomain-like"/>
    <property type="match status" value="1"/>
</dbReference>
<evidence type="ECO:0000256" key="3">
    <source>
        <dbReference type="ARBA" id="ARBA00023125"/>
    </source>
</evidence>
<evidence type="ECO:0000256" key="4">
    <source>
        <dbReference type="ARBA" id="ARBA00023163"/>
    </source>
</evidence>
<evidence type="ECO:0000256" key="1">
    <source>
        <dbReference type="ARBA" id="ARBA00022491"/>
    </source>
</evidence>
<dbReference type="GO" id="GO:0003700">
    <property type="term" value="F:DNA-binding transcription factor activity"/>
    <property type="evidence" value="ECO:0007669"/>
    <property type="project" value="TreeGrafter"/>
</dbReference>
<keyword evidence="2" id="KW-0805">Transcription regulation</keyword>
<feature type="domain" description="HTH tetR-type" evidence="6">
    <location>
        <begin position="17"/>
        <end position="77"/>
    </location>
</feature>
<proteinExistence type="predicted"/>
<organism evidence="7 8">
    <name type="scientific">Modestobacter italicus (strain DSM 44449 / CECT 9708 / BC 501)</name>
    <dbReference type="NCBI Taxonomy" id="2732864"/>
    <lineage>
        <taxon>Bacteria</taxon>
        <taxon>Bacillati</taxon>
        <taxon>Actinomycetota</taxon>
        <taxon>Actinomycetes</taxon>
        <taxon>Geodermatophilales</taxon>
        <taxon>Geodermatophilaceae</taxon>
        <taxon>Modestobacter</taxon>
    </lineage>
</organism>
<dbReference type="EMBL" id="FO203431">
    <property type="protein sequence ID" value="CCH90491.1"/>
    <property type="molecule type" value="Genomic_DNA"/>
</dbReference>
<dbReference type="OMA" id="RTQGSIY"/>
<keyword evidence="1" id="KW-0678">Repressor</keyword>
<evidence type="ECO:0000313" key="7">
    <source>
        <dbReference type="EMBL" id="CCH90491.1"/>
    </source>
</evidence>
<dbReference type="InterPro" id="IPR009057">
    <property type="entry name" value="Homeodomain-like_sf"/>
</dbReference>
<dbReference type="PATRIC" id="fig|477641.3.peg.4805"/>
<dbReference type="PANTHER" id="PTHR30055:SF241">
    <property type="entry name" value="TRANSCRIPTIONAL REGULATORY PROTEIN"/>
    <property type="match status" value="1"/>
</dbReference>
<dbReference type="GO" id="GO:0000976">
    <property type="term" value="F:transcription cis-regulatory region binding"/>
    <property type="evidence" value="ECO:0007669"/>
    <property type="project" value="TreeGrafter"/>
</dbReference>
<dbReference type="Pfam" id="PF00440">
    <property type="entry name" value="TetR_N"/>
    <property type="match status" value="1"/>
</dbReference>